<sequence>MEKLSRKQTTMRVSFVSIGGNLFLCCLKLCAGILGRSGALVSDAIHSAADAIDTIIVIIGVKMASKAPDERHPYGHERMECVAALILSIVLGCIGAGIGYAGLEKIMSGNYETLGVPSRLALFAALISIAIKEGLYWYMRGSAKRIRSDALMAIAWHNRADALSSIGSFIGIIGSRAGFPILDPIVSVIICLFVIKAALTIFIEAVNKMIDRACDPKTAAAIQNAAADYLRKQAAGELGQLRTRLFGDKVYVEIEIYLPGDRSLAESCQFSSQLRHFIEESFDMVKVCKVLPLPLEKSSSHDK</sequence>
<name>A0A923NLY6_9FIRM</name>
<dbReference type="Proteomes" id="UP000602647">
    <property type="component" value="Unassembled WGS sequence"/>
</dbReference>
<evidence type="ECO:0000256" key="5">
    <source>
        <dbReference type="ARBA" id="ARBA00022989"/>
    </source>
</evidence>
<reference evidence="9" key="1">
    <citation type="submission" date="2020-08" db="EMBL/GenBank/DDBJ databases">
        <title>Genome public.</title>
        <authorList>
            <person name="Liu C."/>
            <person name="Sun Q."/>
        </authorList>
    </citation>
    <scope>NUCLEOTIDE SEQUENCE</scope>
    <source>
        <strain evidence="9">BX12</strain>
    </source>
</reference>
<dbReference type="FunFam" id="1.20.1510.10:FF:000006">
    <property type="entry name" value="Divalent cation efflux transporter"/>
    <property type="match status" value="1"/>
</dbReference>
<evidence type="ECO:0000256" key="1">
    <source>
        <dbReference type="ARBA" id="ARBA00004141"/>
    </source>
</evidence>
<proteinExistence type="inferred from homology"/>
<keyword evidence="3" id="KW-0813">Transport</keyword>
<dbReference type="Gene3D" id="1.20.1510.10">
    <property type="entry name" value="Cation efflux protein transmembrane domain"/>
    <property type="match status" value="1"/>
</dbReference>
<keyword evidence="5 7" id="KW-1133">Transmembrane helix</keyword>
<dbReference type="InterPro" id="IPR058533">
    <property type="entry name" value="Cation_efflux_TM"/>
</dbReference>
<feature type="transmembrane region" description="Helical" evidence="7">
    <location>
        <begin position="12"/>
        <end position="34"/>
    </location>
</feature>
<keyword evidence="6 7" id="KW-0472">Membrane</keyword>
<dbReference type="PANTHER" id="PTHR43840">
    <property type="entry name" value="MITOCHONDRIAL METAL TRANSPORTER 1-RELATED"/>
    <property type="match status" value="1"/>
</dbReference>
<comment type="caution">
    <text evidence="9">The sequence shown here is derived from an EMBL/GenBank/DDBJ whole genome shotgun (WGS) entry which is preliminary data.</text>
</comment>
<comment type="similarity">
    <text evidence="2">Belongs to the cation diffusion facilitator (CDF) transporter (TC 2.A.4) family.</text>
</comment>
<dbReference type="SUPFAM" id="SSF160240">
    <property type="entry name" value="Cation efflux protein cytoplasmic domain-like"/>
    <property type="match status" value="1"/>
</dbReference>
<dbReference type="InterPro" id="IPR002524">
    <property type="entry name" value="Cation_efflux"/>
</dbReference>
<keyword evidence="4 7" id="KW-0812">Transmembrane</keyword>
<dbReference type="InterPro" id="IPR050291">
    <property type="entry name" value="CDF_Transporter"/>
</dbReference>
<gene>
    <name evidence="9" type="ORF">H9L42_11130</name>
</gene>
<feature type="transmembrane region" description="Helical" evidence="7">
    <location>
        <begin position="82"/>
        <end position="100"/>
    </location>
</feature>
<organism evidence="9 10">
    <name type="scientific">Zhenpiania hominis</name>
    <dbReference type="NCBI Taxonomy" id="2763644"/>
    <lineage>
        <taxon>Bacteria</taxon>
        <taxon>Bacillati</taxon>
        <taxon>Bacillota</taxon>
        <taxon>Clostridia</taxon>
        <taxon>Peptostreptococcales</taxon>
        <taxon>Anaerovoracaceae</taxon>
        <taxon>Zhenpiania</taxon>
    </lineage>
</organism>
<dbReference type="InterPro" id="IPR036837">
    <property type="entry name" value="Cation_efflux_CTD_sf"/>
</dbReference>
<dbReference type="RefSeq" id="WP_187303467.1">
    <property type="nucleotide sequence ID" value="NZ_CBCTON010000025.1"/>
</dbReference>
<dbReference type="EMBL" id="JACRYT010000012">
    <property type="protein sequence ID" value="MBC6680370.1"/>
    <property type="molecule type" value="Genomic_DNA"/>
</dbReference>
<dbReference type="Gene3D" id="3.30.70.1350">
    <property type="entry name" value="Cation efflux protein, cytoplasmic domain"/>
    <property type="match status" value="1"/>
</dbReference>
<feature type="transmembrane region" description="Helical" evidence="7">
    <location>
        <begin position="120"/>
        <end position="139"/>
    </location>
</feature>
<dbReference type="GO" id="GO:0016020">
    <property type="term" value="C:membrane"/>
    <property type="evidence" value="ECO:0007669"/>
    <property type="project" value="UniProtKB-SubCell"/>
</dbReference>
<evidence type="ECO:0000313" key="9">
    <source>
        <dbReference type="EMBL" id="MBC6680370.1"/>
    </source>
</evidence>
<evidence type="ECO:0000256" key="4">
    <source>
        <dbReference type="ARBA" id="ARBA00022692"/>
    </source>
</evidence>
<evidence type="ECO:0000256" key="2">
    <source>
        <dbReference type="ARBA" id="ARBA00008114"/>
    </source>
</evidence>
<dbReference type="NCBIfam" id="TIGR01297">
    <property type="entry name" value="CDF"/>
    <property type="match status" value="1"/>
</dbReference>
<dbReference type="AlphaFoldDB" id="A0A923NLY6"/>
<dbReference type="PANTHER" id="PTHR43840:SF15">
    <property type="entry name" value="MITOCHONDRIAL METAL TRANSPORTER 1-RELATED"/>
    <property type="match status" value="1"/>
</dbReference>
<keyword evidence="10" id="KW-1185">Reference proteome</keyword>
<evidence type="ECO:0000256" key="7">
    <source>
        <dbReference type="SAM" id="Phobius"/>
    </source>
</evidence>
<feature type="domain" description="Cation efflux protein transmembrane" evidence="8">
    <location>
        <begin position="15"/>
        <end position="207"/>
    </location>
</feature>
<dbReference type="SUPFAM" id="SSF161111">
    <property type="entry name" value="Cation efflux protein transmembrane domain-like"/>
    <property type="match status" value="1"/>
</dbReference>
<evidence type="ECO:0000259" key="8">
    <source>
        <dbReference type="Pfam" id="PF01545"/>
    </source>
</evidence>
<comment type="subcellular location">
    <subcellularLocation>
        <location evidence="1">Membrane</location>
        <topology evidence="1">Multi-pass membrane protein</topology>
    </subcellularLocation>
</comment>
<accession>A0A923NLY6</accession>
<evidence type="ECO:0000313" key="10">
    <source>
        <dbReference type="Proteomes" id="UP000602647"/>
    </source>
</evidence>
<dbReference type="InterPro" id="IPR027469">
    <property type="entry name" value="Cation_efflux_TMD_sf"/>
</dbReference>
<feature type="transmembrane region" description="Helical" evidence="7">
    <location>
        <begin position="185"/>
        <end position="203"/>
    </location>
</feature>
<feature type="transmembrane region" description="Helical" evidence="7">
    <location>
        <begin position="160"/>
        <end position="179"/>
    </location>
</feature>
<protein>
    <submittedName>
        <fullName evidence="9">Cation transporter</fullName>
    </submittedName>
</protein>
<evidence type="ECO:0000256" key="6">
    <source>
        <dbReference type="ARBA" id="ARBA00023136"/>
    </source>
</evidence>
<dbReference type="GO" id="GO:0008324">
    <property type="term" value="F:monoatomic cation transmembrane transporter activity"/>
    <property type="evidence" value="ECO:0007669"/>
    <property type="project" value="InterPro"/>
</dbReference>
<evidence type="ECO:0000256" key="3">
    <source>
        <dbReference type="ARBA" id="ARBA00022448"/>
    </source>
</evidence>
<dbReference type="Pfam" id="PF01545">
    <property type="entry name" value="Cation_efflux"/>
    <property type="match status" value="1"/>
</dbReference>
<feature type="transmembrane region" description="Helical" evidence="7">
    <location>
        <begin position="40"/>
        <end position="61"/>
    </location>
</feature>